<dbReference type="AlphaFoldDB" id="U2CXL9"/>
<reference evidence="4 5" key="1">
    <citation type="submission" date="2013-08" db="EMBL/GenBank/DDBJ databases">
        <authorList>
            <person name="Weinstock G."/>
            <person name="Sodergren E."/>
            <person name="Wylie T."/>
            <person name="Fulton L."/>
            <person name="Fulton R."/>
            <person name="Fronick C."/>
            <person name="O'Laughlin M."/>
            <person name="Godfrey J."/>
            <person name="Miner T."/>
            <person name="Herter B."/>
            <person name="Appelbaum E."/>
            <person name="Cordes M."/>
            <person name="Lek S."/>
            <person name="Wollam A."/>
            <person name="Pepin K.H."/>
            <person name="Palsikar V.B."/>
            <person name="Mitreva M."/>
            <person name="Wilson R.K."/>
        </authorList>
    </citation>
    <scope>NUCLEOTIDE SEQUENCE [LARGE SCALE GENOMIC DNA]</scope>
    <source>
        <strain evidence="4 5">F0041</strain>
    </source>
</reference>
<dbReference type="GO" id="GO:0000160">
    <property type="term" value="P:phosphorelay signal transduction system"/>
    <property type="evidence" value="ECO:0007669"/>
    <property type="project" value="InterPro"/>
</dbReference>
<dbReference type="Proteomes" id="UP000016496">
    <property type="component" value="Unassembled WGS sequence"/>
</dbReference>
<dbReference type="SUPFAM" id="SSF52172">
    <property type="entry name" value="CheY-like"/>
    <property type="match status" value="1"/>
</dbReference>
<feature type="modified residue" description="4-aspartylphosphate" evidence="2">
    <location>
        <position position="53"/>
    </location>
</feature>
<dbReference type="OrthoDB" id="9789181at2"/>
<dbReference type="PATRIC" id="fig|1321819.3.peg.6"/>
<dbReference type="PROSITE" id="PS50110">
    <property type="entry name" value="RESPONSE_REGULATORY"/>
    <property type="match status" value="1"/>
</dbReference>
<evidence type="ECO:0000256" key="1">
    <source>
        <dbReference type="ARBA" id="ARBA00022553"/>
    </source>
</evidence>
<dbReference type="PANTHER" id="PTHR44591:SF3">
    <property type="entry name" value="RESPONSE REGULATORY DOMAIN-CONTAINING PROTEIN"/>
    <property type="match status" value="1"/>
</dbReference>
<dbReference type="EMBL" id="AWSV01000001">
    <property type="protein sequence ID" value="ERI89295.1"/>
    <property type="molecule type" value="Genomic_DNA"/>
</dbReference>
<dbReference type="RefSeq" id="WP_021645150.1">
    <property type="nucleotide sequence ID" value="NZ_KE993095.1"/>
</dbReference>
<keyword evidence="1 2" id="KW-0597">Phosphoprotein</keyword>
<dbReference type="PANTHER" id="PTHR44591">
    <property type="entry name" value="STRESS RESPONSE REGULATOR PROTEIN 1"/>
    <property type="match status" value="1"/>
</dbReference>
<feature type="domain" description="Response regulatory" evidence="3">
    <location>
        <begin position="4"/>
        <end position="120"/>
    </location>
</feature>
<dbReference type="SMART" id="SM00448">
    <property type="entry name" value="REC"/>
    <property type="match status" value="1"/>
</dbReference>
<evidence type="ECO:0000259" key="3">
    <source>
        <dbReference type="PROSITE" id="PS50110"/>
    </source>
</evidence>
<dbReference type="HOGENOM" id="CLU_000445_69_17_10"/>
<accession>U2CXL9</accession>
<evidence type="ECO:0000313" key="4">
    <source>
        <dbReference type="EMBL" id="ERI89295.1"/>
    </source>
</evidence>
<evidence type="ECO:0000313" key="5">
    <source>
        <dbReference type="Proteomes" id="UP000016496"/>
    </source>
</evidence>
<sequence length="121" mass="13938">MKKKILLIDDKPAIGKVVSVYLEDKYDLIYLENPLTAIEWLKQGNRPDLIILDLYMPHMPGKAFLKYLKESEPLASVPVVVLSSEEDATERIRLLEEGIADYILKPFDPLELKTRIKKVIE</sequence>
<evidence type="ECO:0000256" key="2">
    <source>
        <dbReference type="PROSITE-ProRule" id="PRU00169"/>
    </source>
</evidence>
<name>U2CXL9_9BACE</name>
<dbReference type="InterPro" id="IPR001789">
    <property type="entry name" value="Sig_transdc_resp-reg_receiver"/>
</dbReference>
<dbReference type="InterPro" id="IPR050595">
    <property type="entry name" value="Bact_response_regulator"/>
</dbReference>
<dbReference type="InterPro" id="IPR011006">
    <property type="entry name" value="CheY-like_superfamily"/>
</dbReference>
<dbReference type="GeneID" id="99755493"/>
<comment type="caution">
    <text evidence="4">The sequence shown here is derived from an EMBL/GenBank/DDBJ whole genome shotgun (WGS) entry which is preliminary data.</text>
</comment>
<gene>
    <name evidence="4" type="ORF">HMPREF1981_00006</name>
</gene>
<dbReference type="Pfam" id="PF00072">
    <property type="entry name" value="Response_reg"/>
    <property type="match status" value="1"/>
</dbReference>
<dbReference type="Gene3D" id="3.40.50.2300">
    <property type="match status" value="1"/>
</dbReference>
<protein>
    <submittedName>
        <fullName evidence="4">Response regulator receiver domain protein</fullName>
    </submittedName>
</protein>
<proteinExistence type="predicted"/>
<organism evidence="4 5">
    <name type="scientific">Bacteroides pyogenes F0041</name>
    <dbReference type="NCBI Taxonomy" id="1321819"/>
    <lineage>
        <taxon>Bacteria</taxon>
        <taxon>Pseudomonadati</taxon>
        <taxon>Bacteroidota</taxon>
        <taxon>Bacteroidia</taxon>
        <taxon>Bacteroidales</taxon>
        <taxon>Bacteroidaceae</taxon>
        <taxon>Bacteroides</taxon>
    </lineage>
</organism>